<dbReference type="GO" id="GO:0000287">
    <property type="term" value="F:magnesium ion binding"/>
    <property type="evidence" value="ECO:0007669"/>
    <property type="project" value="InterPro"/>
</dbReference>
<dbReference type="InterPro" id="IPR055066">
    <property type="entry name" value="AASDHPPT_N"/>
</dbReference>
<dbReference type="PANTHER" id="PTHR12215">
    <property type="entry name" value="PHOSPHOPANTETHEINE TRANSFERASE"/>
    <property type="match status" value="1"/>
</dbReference>
<dbReference type="GO" id="GO:0008897">
    <property type="term" value="F:holo-[acyl-carrier-protein] synthase activity"/>
    <property type="evidence" value="ECO:0007669"/>
    <property type="project" value="InterPro"/>
</dbReference>
<accession>A0A9Q4HGS2</accession>
<dbReference type="AlphaFoldDB" id="A0A9Q4HGS2"/>
<reference evidence="3" key="1">
    <citation type="submission" date="2022-02" db="EMBL/GenBank/DDBJ databases">
        <title>Crop Bioprotection Bacillus Genome Sequencing.</title>
        <authorList>
            <person name="Dunlap C."/>
        </authorList>
    </citation>
    <scope>NUCLEOTIDE SEQUENCE</scope>
    <source>
        <strain evidence="3">WR1O2A-53</strain>
    </source>
</reference>
<dbReference type="GO" id="GO:0019878">
    <property type="term" value="P:lysine biosynthetic process via aminoadipic acid"/>
    <property type="evidence" value="ECO:0007669"/>
    <property type="project" value="TreeGrafter"/>
</dbReference>
<dbReference type="GO" id="GO:0005829">
    <property type="term" value="C:cytosol"/>
    <property type="evidence" value="ECO:0007669"/>
    <property type="project" value="TreeGrafter"/>
</dbReference>
<feature type="domain" description="4'-phosphopantetheinyl transferase N-terminal" evidence="2">
    <location>
        <begin position="15"/>
        <end position="99"/>
    </location>
</feature>
<gene>
    <name evidence="3" type="ORF">MOC89_04415</name>
</gene>
<proteinExistence type="predicted"/>
<dbReference type="InterPro" id="IPR037143">
    <property type="entry name" value="4-PPantetheinyl_Trfase_dom_sf"/>
</dbReference>
<dbReference type="SUPFAM" id="SSF56214">
    <property type="entry name" value="4'-phosphopantetheinyl transferase"/>
    <property type="match status" value="1"/>
</dbReference>
<protein>
    <recommendedName>
        <fullName evidence="2">4'-phosphopantetheinyl transferase N-terminal domain-containing protein</fullName>
    </recommendedName>
</protein>
<dbReference type="Proteomes" id="UP001078573">
    <property type="component" value="Unassembled WGS sequence"/>
</dbReference>
<keyword evidence="1" id="KW-0808">Transferase</keyword>
<organism evidence="3 4">
    <name type="scientific">Bacillus spizizenii</name>
    <name type="common">Bacillus subtilis subsp. spizizenii</name>
    <dbReference type="NCBI Taxonomy" id="96241"/>
    <lineage>
        <taxon>Bacteria</taxon>
        <taxon>Bacillati</taxon>
        <taxon>Bacillota</taxon>
        <taxon>Bacilli</taxon>
        <taxon>Bacillales</taxon>
        <taxon>Bacillaceae</taxon>
        <taxon>Bacillus</taxon>
    </lineage>
</organism>
<dbReference type="Pfam" id="PF22624">
    <property type="entry name" value="AASDHPPT_N"/>
    <property type="match status" value="1"/>
</dbReference>
<dbReference type="EMBL" id="JALAPQ010000004">
    <property type="protein sequence ID" value="MCY8456137.1"/>
    <property type="molecule type" value="Genomic_DNA"/>
</dbReference>
<evidence type="ECO:0000259" key="2">
    <source>
        <dbReference type="Pfam" id="PF22624"/>
    </source>
</evidence>
<evidence type="ECO:0000256" key="1">
    <source>
        <dbReference type="ARBA" id="ARBA00022679"/>
    </source>
</evidence>
<evidence type="ECO:0000313" key="4">
    <source>
        <dbReference type="Proteomes" id="UP001078573"/>
    </source>
</evidence>
<dbReference type="Gene3D" id="3.90.470.20">
    <property type="entry name" value="4'-phosphopantetheinyl transferase domain"/>
    <property type="match status" value="2"/>
</dbReference>
<evidence type="ECO:0000313" key="3">
    <source>
        <dbReference type="EMBL" id="MCY8456137.1"/>
    </source>
</evidence>
<comment type="caution">
    <text evidence="3">The sequence shown here is derived from an EMBL/GenBank/DDBJ whole genome shotgun (WGS) entry which is preliminary data.</text>
</comment>
<sequence length="152" mass="17785">MLHTWIINISGDIRPDKWQSLLDHIEVDRRNSIDKFRFVDDKKSSLIARLLVKAMINELHPNKNLEVSYFKNYYGKPYFKGVSGIYFNVSHSGDYVCCAISDSGIDVEEINTSMEIDAFKNFFSEDEWEQVLDEKKDSHESFFHLGLLKRVI</sequence>
<name>A0A9Q4HGS2_BACSC</name>
<dbReference type="PANTHER" id="PTHR12215:SF10">
    <property type="entry name" value="L-AMINOADIPATE-SEMIALDEHYDE DEHYDROGENASE-PHOSPHOPANTETHEINYL TRANSFERASE"/>
    <property type="match status" value="1"/>
</dbReference>
<dbReference type="InterPro" id="IPR050559">
    <property type="entry name" value="P-Pant_transferase_sf"/>
</dbReference>